<evidence type="ECO:0000313" key="4">
    <source>
        <dbReference type="Proteomes" id="UP000800035"/>
    </source>
</evidence>
<dbReference type="Proteomes" id="UP000800035">
    <property type="component" value="Unassembled WGS sequence"/>
</dbReference>
<proteinExistence type="predicted"/>
<evidence type="ECO:0000256" key="2">
    <source>
        <dbReference type="SAM" id="MobiDB-lite"/>
    </source>
</evidence>
<evidence type="ECO:0000256" key="1">
    <source>
        <dbReference type="SAM" id="Coils"/>
    </source>
</evidence>
<reference evidence="3" key="1">
    <citation type="journal article" date="2020" name="Stud. Mycol.">
        <title>101 Dothideomycetes genomes: a test case for predicting lifestyles and emergence of pathogens.</title>
        <authorList>
            <person name="Haridas S."/>
            <person name="Albert R."/>
            <person name="Binder M."/>
            <person name="Bloem J."/>
            <person name="Labutti K."/>
            <person name="Salamov A."/>
            <person name="Andreopoulos B."/>
            <person name="Baker S."/>
            <person name="Barry K."/>
            <person name="Bills G."/>
            <person name="Bluhm B."/>
            <person name="Cannon C."/>
            <person name="Castanera R."/>
            <person name="Culley D."/>
            <person name="Daum C."/>
            <person name="Ezra D."/>
            <person name="Gonzalez J."/>
            <person name="Henrissat B."/>
            <person name="Kuo A."/>
            <person name="Liang C."/>
            <person name="Lipzen A."/>
            <person name="Lutzoni F."/>
            <person name="Magnuson J."/>
            <person name="Mondo S."/>
            <person name="Nolan M."/>
            <person name="Ohm R."/>
            <person name="Pangilinan J."/>
            <person name="Park H.-J."/>
            <person name="Ramirez L."/>
            <person name="Alfaro M."/>
            <person name="Sun H."/>
            <person name="Tritt A."/>
            <person name="Yoshinaga Y."/>
            <person name="Zwiers L.-H."/>
            <person name="Turgeon B."/>
            <person name="Goodwin S."/>
            <person name="Spatafora J."/>
            <person name="Crous P."/>
            <person name="Grigoriev I."/>
        </authorList>
    </citation>
    <scope>NUCLEOTIDE SEQUENCE</scope>
    <source>
        <strain evidence="3">CBS 675.92</strain>
    </source>
</reference>
<feature type="region of interest" description="Disordered" evidence="2">
    <location>
        <begin position="252"/>
        <end position="463"/>
    </location>
</feature>
<feature type="compositionally biased region" description="Polar residues" evidence="2">
    <location>
        <begin position="369"/>
        <end position="392"/>
    </location>
</feature>
<organism evidence="3 4">
    <name type="scientific">Byssothecium circinans</name>
    <dbReference type="NCBI Taxonomy" id="147558"/>
    <lineage>
        <taxon>Eukaryota</taxon>
        <taxon>Fungi</taxon>
        <taxon>Dikarya</taxon>
        <taxon>Ascomycota</taxon>
        <taxon>Pezizomycotina</taxon>
        <taxon>Dothideomycetes</taxon>
        <taxon>Pleosporomycetidae</taxon>
        <taxon>Pleosporales</taxon>
        <taxon>Massarineae</taxon>
        <taxon>Massarinaceae</taxon>
        <taxon>Byssothecium</taxon>
    </lineage>
</organism>
<evidence type="ECO:0000313" key="3">
    <source>
        <dbReference type="EMBL" id="KAF1950422.1"/>
    </source>
</evidence>
<protein>
    <submittedName>
        <fullName evidence="3">Uncharacterized protein</fullName>
    </submittedName>
</protein>
<gene>
    <name evidence="3" type="ORF">CC80DRAFT_241402</name>
</gene>
<dbReference type="OrthoDB" id="5309154at2759"/>
<dbReference type="EMBL" id="ML977026">
    <property type="protein sequence ID" value="KAF1950422.1"/>
    <property type="molecule type" value="Genomic_DNA"/>
</dbReference>
<dbReference type="AlphaFoldDB" id="A0A6A5TFK3"/>
<name>A0A6A5TFK3_9PLEO</name>
<keyword evidence="4" id="KW-1185">Reference proteome</keyword>
<feature type="coiled-coil region" evidence="1">
    <location>
        <begin position="465"/>
        <end position="528"/>
    </location>
</feature>
<sequence>MKVEEKGTDRRLDVHLYVKGQMDALTEYDEYVDAGDGAICCYVAVAEDMTPKVTTRFHGTTMSIFHDVLIDGVLRKSHRYKGKSVSHQASKKYETQIFLYQTASGDRDTEIKVAPLEALVPIQGEGKETVGTIEVRVSVLRAFGEEYSIDGIPTYFKQAKEEEDAEPAALTFKRLAPEFEMIGEENCQTLDKAASNRHRRDMTSKRPGKQPWAIFRFHYRSQAAIDQQEMEANYHPKSKDRNAAHVLQLEPVPQLKSGLKPPKMGDDDASTQASSIPPTPLVMKAPPKFPTSPRAQEDEDESTPERSPSPELRRASKDEDADEEPTHAPATKADNVTASEAAVEPEKSEEQPTPAQESEQNSKLDTADKASTQSTTSDSPSEPSNINENTVPSPAKEATPKPSQPTPAAAKKRPAPLVLPTKRPAQQKMPLSPIVKRTKRPATAPPSSTPSNPSNVPATSQTQILAELRKKLRLAKAHREKIATKRAEVKEQLAVYDAQMAEEIERASKELEDEQRGQSEELLHLREEANLLKAFKAAESSE</sequence>
<accession>A0A6A5TFK3</accession>
<feature type="compositionally biased region" description="Low complexity" evidence="2">
    <location>
        <begin position="449"/>
        <end position="460"/>
    </location>
</feature>
<keyword evidence="1" id="KW-0175">Coiled coil</keyword>